<dbReference type="PATRIC" id="fig|679936.5.peg.3383"/>
<dbReference type="HOGENOM" id="CLU_000022_59_0_9"/>
<protein>
    <submittedName>
        <fullName evidence="5">O-succinylbenzoate--CoA ligase</fullName>
        <ecNumber evidence="5">6.2.1.26</ecNumber>
    </submittedName>
</protein>
<evidence type="ECO:0000313" key="5">
    <source>
        <dbReference type="EMBL" id="AEW06718.1"/>
    </source>
</evidence>
<dbReference type="GO" id="GO:0031956">
    <property type="term" value="F:medium-chain fatty acid-CoA ligase activity"/>
    <property type="evidence" value="ECO:0007669"/>
    <property type="project" value="TreeGrafter"/>
</dbReference>
<dbReference type="Gene3D" id="3.40.50.12780">
    <property type="entry name" value="N-terminal domain of ligase-like"/>
    <property type="match status" value="1"/>
</dbReference>
<keyword evidence="6" id="KW-1185">Reference proteome</keyword>
<dbReference type="SUPFAM" id="SSF56801">
    <property type="entry name" value="Acetyl-CoA synthetase-like"/>
    <property type="match status" value="1"/>
</dbReference>
<dbReference type="STRING" id="679936.Sulac_3272"/>
<gene>
    <name evidence="5" type="ordered locus">Sulac_3272</name>
</gene>
<dbReference type="Pfam" id="PF00501">
    <property type="entry name" value="AMP-binding"/>
    <property type="match status" value="1"/>
</dbReference>
<dbReference type="Gene3D" id="3.30.300.30">
    <property type="match status" value="1"/>
</dbReference>
<keyword evidence="2 5" id="KW-0436">Ligase</keyword>
<dbReference type="FunFam" id="3.30.300.30:FF:000008">
    <property type="entry name" value="2,3-dihydroxybenzoate-AMP ligase"/>
    <property type="match status" value="1"/>
</dbReference>
<dbReference type="PANTHER" id="PTHR43201">
    <property type="entry name" value="ACYL-COA SYNTHETASE"/>
    <property type="match status" value="1"/>
</dbReference>
<dbReference type="PROSITE" id="PS00455">
    <property type="entry name" value="AMP_BINDING"/>
    <property type="match status" value="1"/>
</dbReference>
<evidence type="ECO:0000259" key="3">
    <source>
        <dbReference type="Pfam" id="PF00501"/>
    </source>
</evidence>
<accession>G8TT18</accession>
<evidence type="ECO:0000256" key="1">
    <source>
        <dbReference type="ARBA" id="ARBA00006432"/>
    </source>
</evidence>
<dbReference type="EMBL" id="CP003179">
    <property type="protein sequence ID" value="AEW06718.1"/>
    <property type="molecule type" value="Genomic_DNA"/>
</dbReference>
<feature type="domain" description="AMP-dependent synthetase/ligase" evidence="3">
    <location>
        <begin position="9"/>
        <end position="359"/>
    </location>
</feature>
<dbReference type="InterPro" id="IPR042099">
    <property type="entry name" value="ANL_N_sf"/>
</dbReference>
<dbReference type="PANTHER" id="PTHR43201:SF5">
    <property type="entry name" value="MEDIUM-CHAIN ACYL-COA LIGASE ACSF2, MITOCHONDRIAL"/>
    <property type="match status" value="1"/>
</dbReference>
<comment type="similarity">
    <text evidence="1">Belongs to the ATP-dependent AMP-binding enzyme family.</text>
</comment>
<evidence type="ECO:0000313" key="6">
    <source>
        <dbReference type="Proteomes" id="UP000005439"/>
    </source>
</evidence>
<sequence>MPSIGEILARQAHRVPRRTALIFGDRQYTYQELTRQVNQTAHVLASQPVGRGDRVALMAPNNDNFILAYYALLRLGAIVVPINVRLAPPELRYQLEDSQSRLIVYDPALTATVLAGTPTGVGRLSISDLEELRRRASPNPPAVHVEETDDAQILYTSGTTGRPKGVLMDHHRIIWTGLNVVTGVGLREGERLLHVAPLYHSAELDLFLMGGTYVAATHIVLGEFHPRRVLETLAEQRVTAFFGVPTMYQMMLREDLLDRLDLSAWRIGMFGAAPMPPATVLEWARRLPGLTLYNLAGLTEMGPGGVYLGGPELLAHPGAAGRPILNTEARVVTEDGRDTAPGEVGELILRGETLMKGYWNNPAATADAIRDGWLYTGDLASRDQDGLITLVDRKKDLIITGGMNVYSVEVEHAVLSHPAVLDCAVIGLPHPDYGETVTAVVTLVPGETLTLEELREHCRPLIADYKIPRRLFLGSVPRNASGKILKFRLRQQYRS</sequence>
<dbReference type="CDD" id="cd17631">
    <property type="entry name" value="FACL_FadD13-like"/>
    <property type="match status" value="1"/>
</dbReference>
<dbReference type="InterPro" id="IPR000873">
    <property type="entry name" value="AMP-dep_synth/lig_dom"/>
</dbReference>
<dbReference type="InterPro" id="IPR045851">
    <property type="entry name" value="AMP-bd_C_sf"/>
</dbReference>
<dbReference type="EC" id="6.2.1.26" evidence="5"/>
<proteinExistence type="inferred from homology"/>
<dbReference type="GO" id="GO:0006631">
    <property type="term" value="P:fatty acid metabolic process"/>
    <property type="evidence" value="ECO:0007669"/>
    <property type="project" value="TreeGrafter"/>
</dbReference>
<evidence type="ECO:0000256" key="2">
    <source>
        <dbReference type="ARBA" id="ARBA00022598"/>
    </source>
</evidence>
<reference evidence="5 6" key="2">
    <citation type="journal article" date="2012" name="Stand. Genomic Sci.">
        <title>Complete genome sequence of the moderately thermophilic mineral-sulfide-oxidizing firmicute Sulfobacillus acidophilus type strain (NAL(T)).</title>
        <authorList>
            <person name="Anderson I."/>
            <person name="Chertkov O."/>
            <person name="Chen A."/>
            <person name="Saunders E."/>
            <person name="Lapidus A."/>
            <person name="Nolan M."/>
            <person name="Lucas S."/>
            <person name="Hammon N."/>
            <person name="Deshpande S."/>
            <person name="Cheng J.F."/>
            <person name="Han C."/>
            <person name="Tapia R."/>
            <person name="Goodwin L.A."/>
            <person name="Pitluck S."/>
            <person name="Liolios K."/>
            <person name="Pagani I."/>
            <person name="Ivanova N."/>
            <person name="Mikhailova N."/>
            <person name="Pati A."/>
            <person name="Palaniappan K."/>
            <person name="Land M."/>
            <person name="Pan C."/>
            <person name="Rohde M."/>
            <person name="Pukall R."/>
            <person name="Goker M."/>
            <person name="Detter J.C."/>
            <person name="Woyke T."/>
            <person name="Bristow J."/>
            <person name="Eisen J.A."/>
            <person name="Markowitz V."/>
            <person name="Hugenholtz P."/>
            <person name="Kyrpides N.C."/>
            <person name="Klenk H.P."/>
            <person name="Mavromatis K."/>
        </authorList>
    </citation>
    <scope>NUCLEOTIDE SEQUENCE [LARGE SCALE GENOMIC DNA]</scope>
    <source>
        <strain evidence="6">ATCC 700253 / DSM 10332 / NAL</strain>
    </source>
</reference>
<evidence type="ECO:0000259" key="4">
    <source>
        <dbReference type="Pfam" id="PF13193"/>
    </source>
</evidence>
<dbReference type="Proteomes" id="UP000005439">
    <property type="component" value="Chromosome"/>
</dbReference>
<dbReference type="AlphaFoldDB" id="G8TT18"/>
<dbReference type="Pfam" id="PF13193">
    <property type="entry name" value="AMP-binding_C"/>
    <property type="match status" value="1"/>
</dbReference>
<dbReference type="InterPro" id="IPR020845">
    <property type="entry name" value="AMP-binding_CS"/>
</dbReference>
<reference evidence="6" key="1">
    <citation type="submission" date="2011-12" db="EMBL/GenBank/DDBJ databases">
        <title>The complete genome of chromosome of Sulfobacillus acidophilus DSM 10332.</title>
        <authorList>
            <person name="Lucas S."/>
            <person name="Han J."/>
            <person name="Lapidus A."/>
            <person name="Bruce D."/>
            <person name="Goodwin L."/>
            <person name="Pitluck S."/>
            <person name="Peters L."/>
            <person name="Kyrpides N."/>
            <person name="Mavromatis K."/>
            <person name="Ivanova N."/>
            <person name="Mikhailova N."/>
            <person name="Chertkov O."/>
            <person name="Saunders E."/>
            <person name="Detter J.C."/>
            <person name="Tapia R."/>
            <person name="Han C."/>
            <person name="Land M."/>
            <person name="Hauser L."/>
            <person name="Markowitz V."/>
            <person name="Cheng J.-F."/>
            <person name="Hugenholtz P."/>
            <person name="Woyke T."/>
            <person name="Wu D."/>
            <person name="Pukall R."/>
            <person name="Gehrich-Schroeter G."/>
            <person name="Schneider S."/>
            <person name="Klenk H.-P."/>
            <person name="Eisen J.A."/>
        </authorList>
    </citation>
    <scope>NUCLEOTIDE SEQUENCE [LARGE SCALE GENOMIC DNA]</scope>
    <source>
        <strain evidence="6">ATCC 700253 / DSM 10332 / NAL</strain>
    </source>
</reference>
<organism evidence="5 6">
    <name type="scientific">Sulfobacillus acidophilus (strain ATCC 700253 / DSM 10332 / NAL)</name>
    <dbReference type="NCBI Taxonomy" id="679936"/>
    <lineage>
        <taxon>Bacteria</taxon>
        <taxon>Bacillati</taxon>
        <taxon>Bacillota</taxon>
        <taxon>Clostridia</taxon>
        <taxon>Eubacteriales</taxon>
        <taxon>Clostridiales Family XVII. Incertae Sedis</taxon>
        <taxon>Sulfobacillus</taxon>
    </lineage>
</organism>
<name>G8TT18_SULAD</name>
<dbReference type="KEGG" id="sap:Sulac_3272"/>
<dbReference type="InterPro" id="IPR025110">
    <property type="entry name" value="AMP-bd_C"/>
</dbReference>
<dbReference type="GO" id="GO:0008756">
    <property type="term" value="F:o-succinylbenzoate-CoA ligase activity"/>
    <property type="evidence" value="ECO:0007669"/>
    <property type="project" value="UniProtKB-EC"/>
</dbReference>
<feature type="domain" description="AMP-binding enzyme C-terminal" evidence="4">
    <location>
        <begin position="409"/>
        <end position="483"/>
    </location>
</feature>